<dbReference type="EMBL" id="JBHMBW010000003">
    <property type="protein sequence ID" value="MFB9622491.1"/>
    <property type="molecule type" value="Genomic_DNA"/>
</dbReference>
<dbReference type="PANTHER" id="PTHR23420">
    <property type="entry name" value="ADENOSYLHOMOCYSTEINASE"/>
    <property type="match status" value="1"/>
</dbReference>
<dbReference type="PROSITE" id="PS00739">
    <property type="entry name" value="ADOHCYASE_2"/>
    <property type="match status" value="1"/>
</dbReference>
<comment type="function">
    <text evidence="4">May play a key role in the regulation of the intracellular concentration of adenosylhomocysteine.</text>
</comment>
<dbReference type="InterPro" id="IPR000043">
    <property type="entry name" value="Adenosylhomocysteinase-like"/>
</dbReference>
<name>A0ABV5RSU1_9ACTN</name>
<feature type="binding site" evidence="4">
    <location>
        <begin position="199"/>
        <end position="201"/>
    </location>
    <ligand>
        <name>NAD(+)</name>
        <dbReference type="ChEBI" id="CHEBI:57540"/>
    </ligand>
</feature>
<feature type="binding site" evidence="4">
    <location>
        <position position="198"/>
    </location>
    <ligand>
        <name>substrate</name>
    </ligand>
</feature>
<feature type="binding site" evidence="4">
    <location>
        <position position="228"/>
    </location>
    <ligand>
        <name>substrate</name>
    </ligand>
</feature>
<dbReference type="EC" id="3.13.2.1" evidence="4"/>
<dbReference type="HAMAP" id="MF_00563">
    <property type="entry name" value="AdoHcyase"/>
    <property type="match status" value="1"/>
</dbReference>
<feature type="binding site" evidence="4">
    <location>
        <begin position="262"/>
        <end position="267"/>
    </location>
    <ligand>
        <name>NAD(+)</name>
        <dbReference type="ChEBI" id="CHEBI:57540"/>
    </ligand>
</feature>
<feature type="binding site" evidence="4">
    <location>
        <position position="233"/>
    </location>
    <ligand>
        <name>NAD(+)</name>
        <dbReference type="ChEBI" id="CHEBI:57540"/>
    </ligand>
</feature>
<comment type="catalytic activity">
    <reaction evidence="4 5">
        <text>S-adenosyl-L-homocysteine + H2O = L-homocysteine + adenosine</text>
        <dbReference type="Rhea" id="RHEA:21708"/>
        <dbReference type="ChEBI" id="CHEBI:15377"/>
        <dbReference type="ChEBI" id="CHEBI:16335"/>
        <dbReference type="ChEBI" id="CHEBI:57856"/>
        <dbReference type="ChEBI" id="CHEBI:58199"/>
        <dbReference type="EC" id="3.13.2.1"/>
    </reaction>
</comment>
<feature type="domain" description="S-adenosyl-L-homocysteine hydrolase NAD binding" evidence="7">
    <location>
        <begin position="233"/>
        <end position="395"/>
    </location>
</feature>
<dbReference type="RefSeq" id="WP_344996651.1">
    <property type="nucleotide sequence ID" value="NZ_BAAAXV010000009.1"/>
</dbReference>
<keyword evidence="4" id="KW-0963">Cytoplasm</keyword>
<dbReference type="PROSITE" id="PS00738">
    <property type="entry name" value="ADOHCYASE_1"/>
    <property type="match status" value="1"/>
</dbReference>
<dbReference type="PANTHER" id="PTHR23420:SF0">
    <property type="entry name" value="ADENOSYLHOMOCYSTEINASE"/>
    <property type="match status" value="1"/>
</dbReference>
<feature type="binding site" evidence="4">
    <location>
        <position position="232"/>
    </location>
    <ligand>
        <name>substrate</name>
    </ligand>
</feature>
<evidence type="ECO:0000259" key="7">
    <source>
        <dbReference type="SMART" id="SM00997"/>
    </source>
</evidence>
<dbReference type="InterPro" id="IPR042172">
    <property type="entry name" value="Adenosylhomocyst_ase-like_sf"/>
</dbReference>
<dbReference type="SMART" id="SM00997">
    <property type="entry name" value="AdoHcyase_NAD"/>
    <property type="match status" value="1"/>
</dbReference>
<dbReference type="NCBIfam" id="TIGR00936">
    <property type="entry name" value="ahcY"/>
    <property type="match status" value="1"/>
</dbReference>
<dbReference type="SUPFAM" id="SSF52283">
    <property type="entry name" value="Formate/glycerate dehydrogenase catalytic domain-like"/>
    <property type="match status" value="1"/>
</dbReference>
<keyword evidence="9" id="KW-1185">Reference proteome</keyword>
<comment type="subcellular location">
    <subcellularLocation>
        <location evidence="4">Cytoplasm</location>
    </subcellularLocation>
</comment>
<feature type="binding site" evidence="4">
    <location>
        <position position="320"/>
    </location>
    <ligand>
        <name>NAD(+)</name>
        <dbReference type="ChEBI" id="CHEBI:57540"/>
    </ligand>
</feature>
<comment type="similarity">
    <text evidence="1 4 6">Belongs to the adenosylhomocysteinase family.</text>
</comment>
<dbReference type="SUPFAM" id="SSF51735">
    <property type="entry name" value="NAD(P)-binding Rossmann-fold domains"/>
    <property type="match status" value="1"/>
</dbReference>
<dbReference type="CDD" id="cd00401">
    <property type="entry name" value="SAHH"/>
    <property type="match status" value="1"/>
</dbReference>
<keyword evidence="2 4" id="KW-0554">One-carbon metabolism</keyword>
<evidence type="ECO:0000313" key="8">
    <source>
        <dbReference type="EMBL" id="MFB9622491.1"/>
    </source>
</evidence>
<evidence type="ECO:0000256" key="5">
    <source>
        <dbReference type="RuleBase" id="RU000548"/>
    </source>
</evidence>
<feature type="binding site" evidence="4">
    <location>
        <position position="389"/>
    </location>
    <ligand>
        <name>NAD(+)</name>
        <dbReference type="ChEBI" id="CHEBI:57540"/>
    </ligand>
</feature>
<reference evidence="8 9" key="1">
    <citation type="submission" date="2024-09" db="EMBL/GenBank/DDBJ databases">
        <authorList>
            <person name="Sun Q."/>
            <person name="Mori K."/>
        </authorList>
    </citation>
    <scope>NUCLEOTIDE SEQUENCE [LARGE SCALE GENOMIC DNA]</scope>
    <source>
        <strain evidence="8 9">JCM 3143</strain>
    </source>
</reference>
<proteinExistence type="inferred from homology"/>
<evidence type="ECO:0000256" key="4">
    <source>
        <dbReference type="HAMAP-Rule" id="MF_00563"/>
    </source>
</evidence>
<evidence type="ECO:0000256" key="3">
    <source>
        <dbReference type="ARBA" id="ARBA00023027"/>
    </source>
</evidence>
<feature type="binding site" evidence="4">
    <location>
        <begin position="341"/>
        <end position="343"/>
    </location>
    <ligand>
        <name>NAD(+)</name>
        <dbReference type="ChEBI" id="CHEBI:57540"/>
    </ligand>
</feature>
<evidence type="ECO:0000256" key="2">
    <source>
        <dbReference type="ARBA" id="ARBA00022563"/>
    </source>
</evidence>
<dbReference type="Pfam" id="PF05221">
    <property type="entry name" value="AdoHcyase"/>
    <property type="match status" value="1"/>
</dbReference>
<gene>
    <name evidence="4 8" type="primary">ahcY</name>
    <name evidence="8" type="ORF">ACFFSA_05300</name>
</gene>
<dbReference type="Gene3D" id="3.40.50.720">
    <property type="entry name" value="NAD(P)-binding Rossmann-like Domain"/>
    <property type="match status" value="1"/>
</dbReference>
<organism evidence="8 9">
    <name type="scientific">Nonomuraea helvata</name>
    <dbReference type="NCBI Taxonomy" id="37484"/>
    <lineage>
        <taxon>Bacteria</taxon>
        <taxon>Bacillati</taxon>
        <taxon>Actinomycetota</taxon>
        <taxon>Actinomycetes</taxon>
        <taxon>Streptosporangiales</taxon>
        <taxon>Streptosporangiaceae</taxon>
        <taxon>Nonomuraea</taxon>
    </lineage>
</organism>
<dbReference type="InterPro" id="IPR020082">
    <property type="entry name" value="S-Ado-L-homoCys_hydrolase_CS"/>
</dbReference>
<comment type="pathway">
    <text evidence="4 5">Amino-acid biosynthesis; L-homocysteine biosynthesis; L-homocysteine from S-adenosyl-L-homocysteine: step 1/1.</text>
</comment>
<dbReference type="Gene3D" id="3.40.50.1480">
    <property type="entry name" value="Adenosylhomocysteinase-like"/>
    <property type="match status" value="1"/>
</dbReference>
<dbReference type="NCBIfam" id="NF004005">
    <property type="entry name" value="PRK05476.2-3"/>
    <property type="match status" value="1"/>
</dbReference>
<evidence type="ECO:0000313" key="9">
    <source>
        <dbReference type="Proteomes" id="UP001589532"/>
    </source>
</evidence>
<dbReference type="Proteomes" id="UP001589532">
    <property type="component" value="Unassembled WGS sequence"/>
</dbReference>
<evidence type="ECO:0000256" key="1">
    <source>
        <dbReference type="ARBA" id="ARBA00007122"/>
    </source>
</evidence>
<protein>
    <recommendedName>
        <fullName evidence="4">Adenosylhomocysteinase</fullName>
        <ecNumber evidence="4">3.13.2.1</ecNumber>
    </recommendedName>
    <alternativeName>
        <fullName evidence="4">S-adenosyl-L-homocysteine hydrolase</fullName>
        <shortName evidence="4">AdoHcyase</shortName>
    </alternativeName>
</protein>
<feature type="binding site" evidence="4">
    <location>
        <position position="53"/>
    </location>
    <ligand>
        <name>substrate</name>
    </ligand>
</feature>
<dbReference type="SMART" id="SM00996">
    <property type="entry name" value="AdoHcyase"/>
    <property type="match status" value="1"/>
</dbReference>
<evidence type="ECO:0000256" key="6">
    <source>
        <dbReference type="RuleBase" id="RU004166"/>
    </source>
</evidence>
<accession>A0ABV5RSU1</accession>
<feature type="binding site" evidence="4">
    <location>
        <position position="285"/>
    </location>
    <ligand>
        <name>NAD(+)</name>
        <dbReference type="ChEBI" id="CHEBI:57540"/>
    </ligand>
</feature>
<dbReference type="Pfam" id="PF00670">
    <property type="entry name" value="AdoHcyase_NAD"/>
    <property type="match status" value="1"/>
</dbReference>
<dbReference type="InterPro" id="IPR036291">
    <property type="entry name" value="NAD(P)-bd_dom_sf"/>
</dbReference>
<keyword evidence="4 5" id="KW-0378">Hydrolase</keyword>
<sequence>MDFKVADLSLADFGRKEIRLAEHEMPGLMAVRKEYAASQPLRGAKIMGSLHMTIQTAVLIETLVALGAEVRWVSCNIFSTQDHAAAAVVVGPNGTVDDPQGVPVFAWKGETLEEYWWCTEQALTWPDGDAPNMILDDGGDATLLVHKGAEYEKAGAVPPATAEDPEEWHVIIDLLTRTVGDDKRWTRIAESIKGVTEETTTGVHRLYEMHKNGQLLFPAINVNDSVTKSKFDNKYGCRHSVIDGLNRATDVLIGGKVAVVCGYGDVGKGCADALRGQGARVIVTEIDPICALQAAMDGFQVTTLEEVVGIADIFVTATGNFNIITAAHMAKMKHQAIVSNIGHFDNEIDMAGLAKLPGIVKNNIKPQVDEWVFEDGHSIIVLAEGRLMNLGCATGHPSFVMSNSFTNQVIAQIELFAKTSEYPIGVYTLPKHLDEKVARLHLDALGVKLTELTKEQASYIGVHVEGPYKSDHYRY</sequence>
<feature type="binding site" evidence="4">
    <location>
        <position position="137"/>
    </location>
    <ligand>
        <name>substrate</name>
    </ligand>
</feature>
<comment type="caution">
    <text evidence="8">The sequence shown here is derived from an EMBL/GenBank/DDBJ whole genome shotgun (WGS) entry which is preliminary data.</text>
</comment>
<keyword evidence="3 4" id="KW-0520">NAD</keyword>
<comment type="cofactor">
    <cofactor evidence="4 5">
        <name>NAD(+)</name>
        <dbReference type="ChEBI" id="CHEBI:57540"/>
    </cofactor>
    <text evidence="4 5">Binds 1 NAD(+) per subunit.</text>
</comment>
<dbReference type="PIRSF" id="PIRSF001109">
    <property type="entry name" value="Ad_hcy_hydrolase"/>
    <property type="match status" value="1"/>
</dbReference>
<dbReference type="InterPro" id="IPR015878">
    <property type="entry name" value="Ado_hCys_hydrolase_NAD-bd"/>
</dbReference>